<dbReference type="PROSITE" id="PS00041">
    <property type="entry name" value="HTH_ARAC_FAMILY_1"/>
    <property type="match status" value="1"/>
</dbReference>
<keyword evidence="2" id="KW-0238">DNA-binding</keyword>
<dbReference type="PANTHER" id="PTHR46796">
    <property type="entry name" value="HTH-TYPE TRANSCRIPTIONAL ACTIVATOR RHAS-RELATED"/>
    <property type="match status" value="1"/>
</dbReference>
<dbReference type="PROSITE" id="PS01124">
    <property type="entry name" value="HTH_ARAC_FAMILY_2"/>
    <property type="match status" value="1"/>
</dbReference>
<dbReference type="KEGG" id="dru:Desru_0517"/>
<dbReference type="SUPFAM" id="SSF46689">
    <property type="entry name" value="Homeodomain-like"/>
    <property type="match status" value="2"/>
</dbReference>
<reference evidence="6 7" key="2">
    <citation type="journal article" date="2012" name="Stand. Genomic Sci.">
        <title>Complete genome sequence of the sulfate-reducing firmicute Desulfotomaculum ruminis type strain (DL(T)).</title>
        <authorList>
            <person name="Spring S."/>
            <person name="Visser M."/>
            <person name="Lu M."/>
            <person name="Copeland A."/>
            <person name="Lapidus A."/>
            <person name="Lucas S."/>
            <person name="Cheng J.F."/>
            <person name="Han C."/>
            <person name="Tapia R."/>
            <person name="Goodwin L.A."/>
            <person name="Pitluck S."/>
            <person name="Ivanova N."/>
            <person name="Land M."/>
            <person name="Hauser L."/>
            <person name="Larimer F."/>
            <person name="Rohde M."/>
            <person name="Goker M."/>
            <person name="Detter J.C."/>
            <person name="Kyrpides N.C."/>
            <person name="Woyke T."/>
            <person name="Schaap P.J."/>
            <person name="Plugge C.M."/>
            <person name="Muyzer G."/>
            <person name="Kuever J."/>
            <person name="Pereira I.A."/>
            <person name="Parshina S.N."/>
            <person name="Bernier-Latmani R."/>
            <person name="Stams A.J."/>
            <person name="Klenk H.P."/>
        </authorList>
    </citation>
    <scope>NUCLEOTIDE SEQUENCE [LARGE SCALE GENOMIC DNA]</scope>
    <source>
        <strain evidence="7">ATCC 23193 / DSM 2154 / NCIB 8452 / DL</strain>
    </source>
</reference>
<dbReference type="HOGENOM" id="CLU_000445_88_16_9"/>
<dbReference type="InterPro" id="IPR018060">
    <property type="entry name" value="HTH_AraC"/>
</dbReference>
<dbReference type="SUPFAM" id="SSF51215">
    <property type="entry name" value="Regulatory protein AraC"/>
    <property type="match status" value="1"/>
</dbReference>
<dbReference type="InterPro" id="IPR003313">
    <property type="entry name" value="AraC-bd"/>
</dbReference>
<evidence type="ECO:0000256" key="3">
    <source>
        <dbReference type="ARBA" id="ARBA00023159"/>
    </source>
</evidence>
<dbReference type="RefSeq" id="WP_013840578.1">
    <property type="nucleotide sequence ID" value="NC_015589.1"/>
</dbReference>
<dbReference type="eggNOG" id="COG2207">
    <property type="taxonomic scope" value="Bacteria"/>
</dbReference>
<dbReference type="STRING" id="696281.Desru_0517"/>
<reference evidence="7" key="1">
    <citation type="submission" date="2011-05" db="EMBL/GenBank/DDBJ databases">
        <title>Complete sequence of Desulfotomaculum ruminis DSM 2154.</title>
        <authorList>
            <person name="Lucas S."/>
            <person name="Copeland A."/>
            <person name="Lapidus A."/>
            <person name="Cheng J.-F."/>
            <person name="Goodwin L."/>
            <person name="Pitluck S."/>
            <person name="Lu M."/>
            <person name="Detter J.C."/>
            <person name="Han C."/>
            <person name="Tapia R."/>
            <person name="Land M."/>
            <person name="Hauser L."/>
            <person name="Kyrpides N."/>
            <person name="Ivanova N."/>
            <person name="Mikhailova N."/>
            <person name="Pagani I."/>
            <person name="Stams A.J.M."/>
            <person name="Plugge C.M."/>
            <person name="Muyzer G."/>
            <person name="Kuever J."/>
            <person name="Parshina S.N."/>
            <person name="Ivanova A.E."/>
            <person name="Nazina T.N."/>
            <person name="Brambilla E."/>
            <person name="Spring S."/>
            <person name="Klenk H.-P."/>
            <person name="Woyke T."/>
        </authorList>
    </citation>
    <scope>NUCLEOTIDE SEQUENCE [LARGE SCALE GENOMIC DNA]</scope>
    <source>
        <strain evidence="7">ATCC 23193 / DSM 2154 / NCIB 8452 / DL</strain>
    </source>
</reference>
<dbReference type="Pfam" id="PF12833">
    <property type="entry name" value="HTH_18"/>
    <property type="match status" value="1"/>
</dbReference>
<feature type="domain" description="HTH araC/xylS-type" evidence="5">
    <location>
        <begin position="196"/>
        <end position="293"/>
    </location>
</feature>
<dbReference type="InterPro" id="IPR009057">
    <property type="entry name" value="Homeodomain-like_sf"/>
</dbReference>
<dbReference type="SMART" id="SM00342">
    <property type="entry name" value="HTH_ARAC"/>
    <property type="match status" value="1"/>
</dbReference>
<dbReference type="Gene3D" id="1.10.10.60">
    <property type="entry name" value="Homeodomain-like"/>
    <property type="match status" value="2"/>
</dbReference>
<keyword evidence="1" id="KW-0805">Transcription regulation</keyword>
<sequence>MKKVLDLWKEVKQGLRRMIAKKPREQVKLWSLPHLKDTELLYANYVTQSFAKHAHDGFAIGVIKKGALKFFYRGEHLIASPGCINLAVPGEAHNGWAASPAGWTYRMFYLPPALLEQAASQMVGRPKGLPFFQPGVIQDPLLAGLIQELHFLLEDPGTPLLEQESRLLWMLTLLIARHADKRFPLPRIGKERQAIGRAREHIETCYAEDLTLQHLAAVAHLSSFHFMRIFHHEVGLPPHAYLTQIRVKRAKDLLKRGLPISRVALETGFADQSHLTRQFKRVVGVTPGQYSKIVQDR</sequence>
<evidence type="ECO:0000256" key="2">
    <source>
        <dbReference type="ARBA" id="ARBA00023125"/>
    </source>
</evidence>
<accession>F6DS41</accession>
<name>F6DS41_DESRL</name>
<dbReference type="EMBL" id="CP002780">
    <property type="protein sequence ID" value="AEG58803.1"/>
    <property type="molecule type" value="Genomic_DNA"/>
</dbReference>
<evidence type="ECO:0000313" key="6">
    <source>
        <dbReference type="EMBL" id="AEG58803.1"/>
    </source>
</evidence>
<keyword evidence="4" id="KW-0804">Transcription</keyword>
<proteinExistence type="predicted"/>
<evidence type="ECO:0000313" key="7">
    <source>
        <dbReference type="Proteomes" id="UP000009234"/>
    </source>
</evidence>
<dbReference type="Proteomes" id="UP000009234">
    <property type="component" value="Chromosome"/>
</dbReference>
<dbReference type="InterPro" id="IPR050204">
    <property type="entry name" value="AraC_XylS_family_regulators"/>
</dbReference>
<dbReference type="InterPro" id="IPR037923">
    <property type="entry name" value="HTH-like"/>
</dbReference>
<dbReference type="PANTHER" id="PTHR46796:SF2">
    <property type="entry name" value="TRANSCRIPTIONAL REGULATORY PROTEIN"/>
    <property type="match status" value="1"/>
</dbReference>
<keyword evidence="7" id="KW-1185">Reference proteome</keyword>
<keyword evidence="3" id="KW-0010">Activator</keyword>
<evidence type="ECO:0000256" key="1">
    <source>
        <dbReference type="ARBA" id="ARBA00023015"/>
    </source>
</evidence>
<dbReference type="GO" id="GO:0003700">
    <property type="term" value="F:DNA-binding transcription factor activity"/>
    <property type="evidence" value="ECO:0007669"/>
    <property type="project" value="InterPro"/>
</dbReference>
<dbReference type="GO" id="GO:0043565">
    <property type="term" value="F:sequence-specific DNA binding"/>
    <property type="evidence" value="ECO:0007669"/>
    <property type="project" value="InterPro"/>
</dbReference>
<organism evidence="6 7">
    <name type="scientific">Desulforamulus ruminis (strain ATCC 23193 / DSM 2154 / NCIMB 8452 / DL)</name>
    <name type="common">Desulfotomaculum ruminis</name>
    <dbReference type="NCBI Taxonomy" id="696281"/>
    <lineage>
        <taxon>Bacteria</taxon>
        <taxon>Bacillati</taxon>
        <taxon>Bacillota</taxon>
        <taxon>Clostridia</taxon>
        <taxon>Eubacteriales</taxon>
        <taxon>Peptococcaceae</taxon>
        <taxon>Desulforamulus</taxon>
    </lineage>
</organism>
<protein>
    <submittedName>
        <fullName evidence="6">Helix-turn-helix-domain containing protein AraC type</fullName>
    </submittedName>
</protein>
<evidence type="ECO:0000256" key="4">
    <source>
        <dbReference type="ARBA" id="ARBA00023163"/>
    </source>
</evidence>
<gene>
    <name evidence="6" type="ordered locus">Desru_0517</name>
</gene>
<dbReference type="Pfam" id="PF02311">
    <property type="entry name" value="AraC_binding"/>
    <property type="match status" value="1"/>
</dbReference>
<evidence type="ECO:0000259" key="5">
    <source>
        <dbReference type="PROSITE" id="PS01124"/>
    </source>
</evidence>
<dbReference type="InterPro" id="IPR018062">
    <property type="entry name" value="HTH_AraC-typ_CS"/>
</dbReference>
<dbReference type="AlphaFoldDB" id="F6DS41"/>